<dbReference type="AlphaFoldDB" id="A0ABD2YLD8"/>
<dbReference type="PANTHER" id="PTHR33913">
    <property type="entry name" value="ALEURONE LAYER MORPHOGENESIS PROTEIN"/>
    <property type="match status" value="1"/>
</dbReference>
<dbReference type="PANTHER" id="PTHR33913:SF1">
    <property type="entry name" value="DRBM DOMAIN-CONTAINING PROTEIN"/>
    <property type="match status" value="1"/>
</dbReference>
<sequence>MPENPCYQENSKDKVCNDGNCSKAKFISNETSVTEKFYTADDDAQETEQSDESWDIAHPTVQHLESHIAANCCVRDTIVTDKWAEKEVEETETHDILLDINQPAVKKLENYYDIDYIGEDTIGIDNTKRSAKKVEDTGKSVTCEVTYSTVKELGSILANSDDDETIDANNSKGIKKVVEDTEKSDNSKRAVKEVEETEKHEILLDINQPAVKKLENCVDIDYIDEETIGIYNIKRLESKVEDTEKSKASVIYSTDQEFRNSIIANSSEEETIDADYSKGIKKVVEDTERSDQSCIAINSTTEASKRGPTNEFQMCSLPCIKRQKMDKDGVIMNNDKNEDNNKNADVPMRVYHHQQRKTPIESDACATVGGAINVEADGAPKSKASIERKVSGNCICWTIPSNPNGTQVADSVSVWLEPNARSAETLKAILATKDTAMTQAALGFLFRKRAKLCQQKRHIQDEIALCGRNIQKILEGFNDKTQDDSCQHGEGHHLNQCTMGKRISDTIFNLGSPSQDLDDICRENNWIAKYSVSEPDGGFVAKITVKGMDFDCSCLSELLSTPEEARDSAAARMIAHLRLLKRDPCTYHSRTRLSSNTEEVSQNQEIMVVAVAAIEVGPSNPSYLEGHHSLLRLEEPTPEEE</sequence>
<reference evidence="1 2" key="1">
    <citation type="submission" date="2024-11" db="EMBL/GenBank/DDBJ databases">
        <title>A near-complete genome assembly of Cinchona calisaya.</title>
        <authorList>
            <person name="Lian D.C."/>
            <person name="Zhao X.W."/>
            <person name="Wei L."/>
        </authorList>
    </citation>
    <scope>NUCLEOTIDE SEQUENCE [LARGE SCALE GENOMIC DNA]</scope>
    <source>
        <tissue evidence="1">Nenye</tissue>
    </source>
</reference>
<accession>A0ABD2YLD8</accession>
<comment type="caution">
    <text evidence="1">The sequence shown here is derived from an EMBL/GenBank/DDBJ whole genome shotgun (WGS) entry which is preliminary data.</text>
</comment>
<name>A0ABD2YLD8_9GENT</name>
<protein>
    <submittedName>
        <fullName evidence="1">Uncharacterized protein</fullName>
    </submittedName>
</protein>
<dbReference type="EMBL" id="JBJUIK010000013">
    <property type="protein sequence ID" value="KAL3507112.1"/>
    <property type="molecule type" value="Genomic_DNA"/>
</dbReference>
<dbReference type="Proteomes" id="UP001630127">
    <property type="component" value="Unassembled WGS sequence"/>
</dbReference>
<keyword evidence="2" id="KW-1185">Reference proteome</keyword>
<evidence type="ECO:0000313" key="1">
    <source>
        <dbReference type="EMBL" id="KAL3507112.1"/>
    </source>
</evidence>
<evidence type="ECO:0000313" key="2">
    <source>
        <dbReference type="Proteomes" id="UP001630127"/>
    </source>
</evidence>
<organism evidence="1 2">
    <name type="scientific">Cinchona calisaya</name>
    <dbReference type="NCBI Taxonomy" id="153742"/>
    <lineage>
        <taxon>Eukaryota</taxon>
        <taxon>Viridiplantae</taxon>
        <taxon>Streptophyta</taxon>
        <taxon>Embryophyta</taxon>
        <taxon>Tracheophyta</taxon>
        <taxon>Spermatophyta</taxon>
        <taxon>Magnoliopsida</taxon>
        <taxon>eudicotyledons</taxon>
        <taxon>Gunneridae</taxon>
        <taxon>Pentapetalae</taxon>
        <taxon>asterids</taxon>
        <taxon>lamiids</taxon>
        <taxon>Gentianales</taxon>
        <taxon>Rubiaceae</taxon>
        <taxon>Cinchonoideae</taxon>
        <taxon>Cinchoneae</taxon>
        <taxon>Cinchona</taxon>
    </lineage>
</organism>
<gene>
    <name evidence="1" type="ORF">ACH5RR_032494</name>
</gene>
<proteinExistence type="predicted"/>